<proteinExistence type="predicted"/>
<dbReference type="InterPro" id="IPR010428">
    <property type="entry name" value="Zincin_1"/>
</dbReference>
<dbReference type="Proteomes" id="UP000178892">
    <property type="component" value="Unassembled WGS sequence"/>
</dbReference>
<reference evidence="1 2" key="1">
    <citation type="journal article" date="2016" name="Nat. Commun.">
        <title>Thousands of microbial genomes shed light on interconnected biogeochemical processes in an aquifer system.</title>
        <authorList>
            <person name="Anantharaman K."/>
            <person name="Brown C.T."/>
            <person name="Hug L.A."/>
            <person name="Sharon I."/>
            <person name="Castelle C.J."/>
            <person name="Probst A.J."/>
            <person name="Thomas B.C."/>
            <person name="Singh A."/>
            <person name="Wilkins M.J."/>
            <person name="Karaoz U."/>
            <person name="Brodie E.L."/>
            <person name="Williams K.H."/>
            <person name="Hubbard S.S."/>
            <person name="Banfield J.F."/>
        </authorList>
    </citation>
    <scope>NUCLEOTIDE SEQUENCE [LARGE SCALE GENOMIC DNA]</scope>
</reference>
<evidence type="ECO:0008006" key="3">
    <source>
        <dbReference type="Google" id="ProtNLM"/>
    </source>
</evidence>
<comment type="caution">
    <text evidence="1">The sequence shown here is derived from an EMBL/GenBank/DDBJ whole genome shotgun (WGS) entry which is preliminary data.</text>
</comment>
<dbReference type="AlphaFoldDB" id="A0A1F5NTI0"/>
<sequence>MTKDEFEQLVAEGIEAIPPKFLELLDNVAIVIEDKPSAEQAVKLRLRHGWTLFGLYEGVPQGKRGPYYGGVLPDKITIFQRPIEQAARNPEDMQEIVKNTVWHEIAHHFGMDEEEVREAEAKRKA</sequence>
<organism evidence="1 2">
    <name type="scientific">Candidatus Doudnabacteria bacterium RIFCSPHIGHO2_01_FULL_46_24</name>
    <dbReference type="NCBI Taxonomy" id="1817825"/>
    <lineage>
        <taxon>Bacteria</taxon>
        <taxon>Candidatus Doudnaibacteriota</taxon>
    </lineage>
</organism>
<dbReference type="EMBL" id="MFEL01000012">
    <property type="protein sequence ID" value="OGE80979.1"/>
    <property type="molecule type" value="Genomic_DNA"/>
</dbReference>
<accession>A0A1F5NTI0</accession>
<dbReference type="CDD" id="cd12952">
    <property type="entry name" value="MMP_ACEL2062"/>
    <property type="match status" value="1"/>
</dbReference>
<protein>
    <recommendedName>
        <fullName evidence="3">Metallopeptidase family protein</fullName>
    </recommendedName>
</protein>
<name>A0A1F5NTI0_9BACT</name>
<dbReference type="InterPro" id="IPR038555">
    <property type="entry name" value="Zincin_1_sf"/>
</dbReference>
<dbReference type="SUPFAM" id="SSF55486">
    <property type="entry name" value="Metalloproteases ('zincins'), catalytic domain"/>
    <property type="match status" value="1"/>
</dbReference>
<evidence type="ECO:0000313" key="1">
    <source>
        <dbReference type="EMBL" id="OGE80979.1"/>
    </source>
</evidence>
<gene>
    <name evidence="1" type="ORF">A2720_03670</name>
</gene>
<dbReference type="Pfam" id="PF06262">
    <property type="entry name" value="Zincin_1"/>
    <property type="match status" value="1"/>
</dbReference>
<evidence type="ECO:0000313" key="2">
    <source>
        <dbReference type="Proteomes" id="UP000178892"/>
    </source>
</evidence>
<dbReference type="Gene3D" id="3.30.2010.20">
    <property type="match status" value="1"/>
</dbReference>